<evidence type="ECO:0000313" key="3">
    <source>
        <dbReference type="Proteomes" id="UP000335415"/>
    </source>
</evidence>
<feature type="compositionally biased region" description="Polar residues" evidence="1">
    <location>
        <begin position="1"/>
        <end position="14"/>
    </location>
</feature>
<keyword evidence="3" id="KW-1185">Reference proteome</keyword>
<dbReference type="PANTHER" id="PTHR30570:SF6">
    <property type="entry name" value="PHOSPHATE-BINDING PROTEIN PSTS"/>
    <property type="match status" value="1"/>
</dbReference>
<proteinExistence type="predicted"/>
<evidence type="ECO:0000313" key="2">
    <source>
        <dbReference type="EMBL" id="KAA9000512.1"/>
    </source>
</evidence>
<name>A0A5J5G1Z7_9GAMM</name>
<dbReference type="RefSeq" id="WP_150434780.1">
    <property type="nucleotide sequence ID" value="NZ_VYKJ01000004.1"/>
</dbReference>
<evidence type="ECO:0000256" key="1">
    <source>
        <dbReference type="SAM" id="MobiDB-lite"/>
    </source>
</evidence>
<accession>A0A5J5G1Z7</accession>
<organism evidence="2 3">
    <name type="scientific">Affinibrenneria salicis</name>
    <dbReference type="NCBI Taxonomy" id="2590031"/>
    <lineage>
        <taxon>Bacteria</taxon>
        <taxon>Pseudomonadati</taxon>
        <taxon>Pseudomonadota</taxon>
        <taxon>Gammaproteobacteria</taxon>
        <taxon>Enterobacterales</taxon>
        <taxon>Pectobacteriaceae</taxon>
        <taxon>Affinibrenneria</taxon>
    </lineage>
</organism>
<dbReference type="OrthoDB" id="9765713at2"/>
<dbReference type="SUPFAM" id="SSF53850">
    <property type="entry name" value="Periplasmic binding protein-like II"/>
    <property type="match status" value="1"/>
</dbReference>
<protein>
    <submittedName>
        <fullName evidence="2">Phosphate-binding protein</fullName>
    </submittedName>
</protein>
<dbReference type="EMBL" id="VYKJ01000004">
    <property type="protein sequence ID" value="KAA9000512.1"/>
    <property type="molecule type" value="Genomic_DNA"/>
</dbReference>
<feature type="region of interest" description="Disordered" evidence="1">
    <location>
        <begin position="1"/>
        <end position="36"/>
    </location>
</feature>
<dbReference type="Gene3D" id="3.40.190.10">
    <property type="entry name" value="Periplasmic binding protein-like II"/>
    <property type="match status" value="2"/>
</dbReference>
<dbReference type="Proteomes" id="UP000335415">
    <property type="component" value="Unassembled WGS sequence"/>
</dbReference>
<sequence length="338" mass="36965">MNSHPAAQQDTTWTPRPLDPALTDYHPQPLRPPADASYLTGGGAARISGSGHCRFILERLSAAFRRLHPEVDFSIELHGTPSAMAFLINGKAMLSVMGREITANETVPYRKLRGAEPFAIRVASAAQETRQHLATSLAVYVHRDNPLPKIDCQQLARIFTQGNPGGDYSRWGQLGLTGDWAMRAIQPLTTHEFSGFGTYMQKHHYAGRVHQANCEYFTGTDALLTRLENEPAGIAVAAIGRANASLRLVPLAFNDQGPWLAGSAQEVTDGVYPLGRFIYFYLPVSADSRLDAVTHAFMRFILSRQGQAIVASQPCGYIPLSAVQAAQQLARLQTLEIA</sequence>
<dbReference type="InterPro" id="IPR050811">
    <property type="entry name" value="Phosphate_ABC_transporter"/>
</dbReference>
<dbReference type="PANTHER" id="PTHR30570">
    <property type="entry name" value="PERIPLASMIC PHOSPHATE BINDING COMPONENT OF PHOSPHATE ABC TRANSPORTER"/>
    <property type="match status" value="1"/>
</dbReference>
<reference evidence="2 3" key="1">
    <citation type="submission" date="2019-09" db="EMBL/GenBank/DDBJ databases">
        <authorList>
            <person name="Li Y."/>
        </authorList>
    </citation>
    <scope>NUCLEOTIDE SEQUENCE [LARGE SCALE GENOMIC DNA]</scope>
    <source>
        <strain evidence="2 3">L3-3HA</strain>
    </source>
</reference>
<comment type="caution">
    <text evidence="2">The sequence shown here is derived from an EMBL/GenBank/DDBJ whole genome shotgun (WGS) entry which is preliminary data.</text>
</comment>
<dbReference type="AlphaFoldDB" id="A0A5J5G1Z7"/>
<gene>
    <name evidence="2" type="ORF">FJU30_09725</name>
</gene>